<comment type="caution">
    <text evidence="1">The sequence shown here is derived from an EMBL/GenBank/DDBJ whole genome shotgun (WGS) entry which is preliminary data.</text>
</comment>
<keyword evidence="2" id="KW-1185">Reference proteome</keyword>
<dbReference type="Proteomes" id="UP000527616">
    <property type="component" value="Unassembled WGS sequence"/>
</dbReference>
<proteinExistence type="predicted"/>
<reference evidence="1 2" key="1">
    <citation type="submission" date="2020-07" db="EMBL/GenBank/DDBJ databases">
        <title>Sequencing the genomes of 1000 actinobacteria strains.</title>
        <authorList>
            <person name="Klenk H.-P."/>
        </authorList>
    </citation>
    <scope>NUCLEOTIDE SEQUENCE [LARGE SCALE GENOMIC DNA]</scope>
    <source>
        <strain evidence="1 2">DSM 103164</strain>
    </source>
</reference>
<dbReference type="RefSeq" id="WP_179444748.1">
    <property type="nucleotide sequence ID" value="NZ_JACBZS010000001.1"/>
</dbReference>
<evidence type="ECO:0000313" key="2">
    <source>
        <dbReference type="Proteomes" id="UP000527616"/>
    </source>
</evidence>
<protein>
    <submittedName>
        <fullName evidence="1">Uncharacterized protein</fullName>
    </submittedName>
</protein>
<gene>
    <name evidence="1" type="ORF">GGQ54_001405</name>
</gene>
<sequence length="48" mass="5361">MSSIATNLRARREAARSRRAINRAINNAATPSMRDELILVAQRRGHMG</sequence>
<dbReference type="EMBL" id="JACBZS010000001">
    <property type="protein sequence ID" value="NYI70845.1"/>
    <property type="molecule type" value="Genomic_DNA"/>
</dbReference>
<name>A0A7Z0D8N1_9ACTN</name>
<evidence type="ECO:0000313" key="1">
    <source>
        <dbReference type="EMBL" id="NYI70845.1"/>
    </source>
</evidence>
<accession>A0A7Z0D8N1</accession>
<dbReference type="AlphaFoldDB" id="A0A7Z0D8N1"/>
<organism evidence="1 2">
    <name type="scientific">Naumannella cuiyingiana</name>
    <dbReference type="NCBI Taxonomy" id="1347891"/>
    <lineage>
        <taxon>Bacteria</taxon>
        <taxon>Bacillati</taxon>
        <taxon>Actinomycetota</taxon>
        <taxon>Actinomycetes</taxon>
        <taxon>Propionibacteriales</taxon>
        <taxon>Propionibacteriaceae</taxon>
        <taxon>Naumannella</taxon>
    </lineage>
</organism>